<name>A0ACC3SBQ5_9PEZI</name>
<accession>A0ACC3SBQ5</accession>
<evidence type="ECO:0000313" key="2">
    <source>
        <dbReference type="Proteomes" id="UP001320706"/>
    </source>
</evidence>
<reference evidence="1" key="1">
    <citation type="submission" date="2024-02" db="EMBL/GenBank/DDBJ databases">
        <title>Metagenome Assembled Genome of Zalaria obscura JY119.</title>
        <authorList>
            <person name="Vighnesh L."/>
            <person name="Jagadeeshwari U."/>
            <person name="Venkata Ramana C."/>
            <person name="Sasikala C."/>
        </authorList>
    </citation>
    <scope>NUCLEOTIDE SEQUENCE</scope>
    <source>
        <strain evidence="1">JY119</strain>
    </source>
</reference>
<keyword evidence="2" id="KW-1185">Reference proteome</keyword>
<organism evidence="1 2">
    <name type="scientific">Zalaria obscura</name>
    <dbReference type="NCBI Taxonomy" id="2024903"/>
    <lineage>
        <taxon>Eukaryota</taxon>
        <taxon>Fungi</taxon>
        <taxon>Dikarya</taxon>
        <taxon>Ascomycota</taxon>
        <taxon>Pezizomycotina</taxon>
        <taxon>Dothideomycetes</taxon>
        <taxon>Dothideomycetidae</taxon>
        <taxon>Dothideales</taxon>
        <taxon>Zalariaceae</taxon>
        <taxon>Zalaria</taxon>
    </lineage>
</organism>
<protein>
    <submittedName>
        <fullName evidence="1">Uncharacterized protein</fullName>
    </submittedName>
</protein>
<dbReference type="EMBL" id="JAMKPW020000026">
    <property type="protein sequence ID" value="KAK8204598.1"/>
    <property type="molecule type" value="Genomic_DNA"/>
</dbReference>
<proteinExistence type="predicted"/>
<dbReference type="Proteomes" id="UP001320706">
    <property type="component" value="Unassembled WGS sequence"/>
</dbReference>
<sequence>MDPCMTTSSGREGQPARNPAYECVLRFLGPSGFMIAITHTSSRSDKHGSIQLILGYLHHIEQCYGGHACLRRLSRRCFMQVAPSGTRLHPHSLPASSPPFDTINVVSLPRWETRQPAPGTQSAKQRGSNGIRARPGVSDPGKEPQCAQGKSRSILSDEWENAQSTVSGLDRCDIHTLTFLRYKLECAQRADYLLSLTSTSMKLDHLNKEERVRRVAYNIRWADDYVRYEAAKVLEMQKKGRDARDRLKAHIVDNLSKDIQRSHANDPMTASKQAFLKKFQDPNSPEAAWLSDDKFCLSNLSFIASSIGGSESKEDTTAPI</sequence>
<evidence type="ECO:0000313" key="1">
    <source>
        <dbReference type="EMBL" id="KAK8204598.1"/>
    </source>
</evidence>
<gene>
    <name evidence="1" type="ORF">M8818_005036</name>
</gene>
<comment type="caution">
    <text evidence="1">The sequence shown here is derived from an EMBL/GenBank/DDBJ whole genome shotgun (WGS) entry which is preliminary data.</text>
</comment>